<gene>
    <name evidence="3" type="ORF">BKK80_23595</name>
</gene>
<evidence type="ECO:0000313" key="3">
    <source>
        <dbReference type="EMBL" id="AOZ08870.1"/>
    </source>
</evidence>
<dbReference type="InterPro" id="IPR008457">
    <property type="entry name" value="Cu-R_CopD_dom"/>
</dbReference>
<keyword evidence="1" id="KW-1133">Transmembrane helix</keyword>
<keyword evidence="1" id="KW-0472">Membrane</keyword>
<reference evidence="3 4" key="1">
    <citation type="submission" date="2016-10" db="EMBL/GenBank/DDBJ databases">
        <title>Complete genome sequences of three Cupriavidus strains isolated from various Malaysian environments.</title>
        <authorList>
            <person name="Abdullah A.A.-A."/>
            <person name="Shafie N.A.H."/>
            <person name="Lau N.S."/>
        </authorList>
    </citation>
    <scope>NUCLEOTIDE SEQUENCE [LARGE SCALE GENOMIC DNA]</scope>
    <source>
        <strain evidence="3 4">USMAA1020</strain>
    </source>
</reference>
<evidence type="ECO:0000256" key="1">
    <source>
        <dbReference type="SAM" id="Phobius"/>
    </source>
</evidence>
<feature type="transmembrane region" description="Helical" evidence="1">
    <location>
        <begin position="130"/>
        <end position="151"/>
    </location>
</feature>
<keyword evidence="1" id="KW-0812">Transmembrane</keyword>
<feature type="domain" description="Copper resistance protein D" evidence="2">
    <location>
        <begin position="48"/>
        <end position="145"/>
    </location>
</feature>
<name>A0ABN4TT78_9BURK</name>
<dbReference type="Pfam" id="PF05425">
    <property type="entry name" value="CopD"/>
    <property type="match status" value="1"/>
</dbReference>
<feature type="transmembrane region" description="Helical" evidence="1">
    <location>
        <begin position="6"/>
        <end position="29"/>
    </location>
</feature>
<keyword evidence="4" id="KW-1185">Reference proteome</keyword>
<proteinExistence type="predicted"/>
<dbReference type="RefSeq" id="WP_071021735.1">
    <property type="nucleotide sequence ID" value="NZ_CP017755.1"/>
</dbReference>
<protein>
    <recommendedName>
        <fullName evidence="2">Copper resistance protein D domain-containing protein</fullName>
    </recommendedName>
</protein>
<feature type="transmembrane region" description="Helical" evidence="1">
    <location>
        <begin position="90"/>
        <end position="109"/>
    </location>
</feature>
<sequence length="152" mass="16522">MNVELLLRFVHIAAAAIWVGGMFFAYVCLRPAAAELLEPPPRLRLWRAVLARFLGWVWVTVILIGVTGMVRFGQAGSAAPPNWHVMMGSGLLMFAIFVYVYTVPFAALRRSVDAEDWAQAGVALGRIRQAVGWNLLLGLLTICVATLGAALG</sequence>
<organism evidence="3 4">
    <name type="scientific">Cupriavidus malaysiensis</name>
    <dbReference type="NCBI Taxonomy" id="367825"/>
    <lineage>
        <taxon>Bacteria</taxon>
        <taxon>Pseudomonadati</taxon>
        <taxon>Pseudomonadota</taxon>
        <taxon>Betaproteobacteria</taxon>
        <taxon>Burkholderiales</taxon>
        <taxon>Burkholderiaceae</taxon>
        <taxon>Cupriavidus</taxon>
    </lineage>
</organism>
<dbReference type="EMBL" id="CP017755">
    <property type="protein sequence ID" value="AOZ08870.1"/>
    <property type="molecule type" value="Genomic_DNA"/>
</dbReference>
<evidence type="ECO:0000313" key="4">
    <source>
        <dbReference type="Proteomes" id="UP000177515"/>
    </source>
</evidence>
<dbReference type="Proteomes" id="UP000177515">
    <property type="component" value="Chromosome 2"/>
</dbReference>
<accession>A0ABN4TT78</accession>
<feature type="transmembrane region" description="Helical" evidence="1">
    <location>
        <begin position="49"/>
        <end position="70"/>
    </location>
</feature>
<evidence type="ECO:0000259" key="2">
    <source>
        <dbReference type="Pfam" id="PF05425"/>
    </source>
</evidence>